<proteinExistence type="predicted"/>
<dbReference type="AlphaFoldDB" id="A0A2K8YVY8"/>
<dbReference type="KEGG" id="spir:CWM47_08195"/>
<dbReference type="Pfam" id="PF00072">
    <property type="entry name" value="Response_reg"/>
    <property type="match status" value="1"/>
</dbReference>
<dbReference type="EMBL" id="CP025096">
    <property type="protein sequence ID" value="AUD01802.1"/>
    <property type="molecule type" value="Genomic_DNA"/>
</dbReference>
<dbReference type="PANTHER" id="PTHR44520:SF2">
    <property type="entry name" value="RESPONSE REGULATOR RCP1"/>
    <property type="match status" value="1"/>
</dbReference>
<evidence type="ECO:0000313" key="4">
    <source>
        <dbReference type="Proteomes" id="UP000232883"/>
    </source>
</evidence>
<name>A0A2K8YVY8_9BACT</name>
<gene>
    <name evidence="3" type="ORF">CWM47_08195</name>
</gene>
<reference evidence="3 4" key="1">
    <citation type="submission" date="2017-11" db="EMBL/GenBank/DDBJ databases">
        <title>Taxonomic description and genome sequences of Spirosoma HA7 sp. nov., isolated from pollen microhabitat of Corylus avellana.</title>
        <authorList>
            <person name="Ambika Manirajan B."/>
            <person name="Suarez C."/>
            <person name="Ratering S."/>
            <person name="Geissler-Plaum R."/>
            <person name="Cardinale M."/>
            <person name="Sylvia S."/>
        </authorList>
    </citation>
    <scope>NUCLEOTIDE SEQUENCE [LARGE SCALE GENOMIC DNA]</scope>
    <source>
        <strain evidence="3 4">HA7</strain>
    </source>
</reference>
<dbReference type="InterPro" id="IPR011006">
    <property type="entry name" value="CheY-like_superfamily"/>
</dbReference>
<dbReference type="GO" id="GO:0000160">
    <property type="term" value="P:phosphorelay signal transduction system"/>
    <property type="evidence" value="ECO:0007669"/>
    <property type="project" value="InterPro"/>
</dbReference>
<evidence type="ECO:0000259" key="2">
    <source>
        <dbReference type="PROSITE" id="PS50110"/>
    </source>
</evidence>
<dbReference type="InterPro" id="IPR052893">
    <property type="entry name" value="TCS_response_regulator"/>
</dbReference>
<dbReference type="Gene3D" id="3.40.50.2300">
    <property type="match status" value="1"/>
</dbReference>
<dbReference type="OrthoDB" id="963430at2"/>
<feature type="modified residue" description="4-aspartylphosphate" evidence="1">
    <location>
        <position position="60"/>
    </location>
</feature>
<organism evidence="3 4">
    <name type="scientific">Spirosoma pollinicola</name>
    <dbReference type="NCBI Taxonomy" id="2057025"/>
    <lineage>
        <taxon>Bacteria</taxon>
        <taxon>Pseudomonadati</taxon>
        <taxon>Bacteroidota</taxon>
        <taxon>Cytophagia</taxon>
        <taxon>Cytophagales</taxon>
        <taxon>Cytophagaceae</taxon>
        <taxon>Spirosoma</taxon>
    </lineage>
</organism>
<evidence type="ECO:0000313" key="3">
    <source>
        <dbReference type="EMBL" id="AUD01802.1"/>
    </source>
</evidence>
<sequence>MPNHFPILIVDDDPLLTEILSQSSLLGFPEASFLQVHSTAEAITYIKSLDGYGPKLVLLDCYLQDRENGLDFLAFLRGNPETRYLPVVILTVSQIQADIDNAYSLGASSFTIKPSCFNDWVAYLRSLRHYWFKTVTLPRIRFQKMA</sequence>
<dbReference type="InterPro" id="IPR001789">
    <property type="entry name" value="Sig_transdc_resp-reg_receiver"/>
</dbReference>
<dbReference type="RefSeq" id="WP_100987523.1">
    <property type="nucleotide sequence ID" value="NZ_CP025096.1"/>
</dbReference>
<evidence type="ECO:0000256" key="1">
    <source>
        <dbReference type="PROSITE-ProRule" id="PRU00169"/>
    </source>
</evidence>
<protein>
    <submittedName>
        <fullName evidence="3">Response regulator</fullName>
    </submittedName>
</protein>
<dbReference type="SUPFAM" id="SSF52172">
    <property type="entry name" value="CheY-like"/>
    <property type="match status" value="1"/>
</dbReference>
<keyword evidence="1" id="KW-0597">Phosphoprotein</keyword>
<feature type="domain" description="Response regulatory" evidence="2">
    <location>
        <begin position="6"/>
        <end position="128"/>
    </location>
</feature>
<dbReference type="PROSITE" id="PS50110">
    <property type="entry name" value="RESPONSE_REGULATORY"/>
    <property type="match status" value="1"/>
</dbReference>
<dbReference type="SMART" id="SM00448">
    <property type="entry name" value="REC"/>
    <property type="match status" value="1"/>
</dbReference>
<dbReference type="PANTHER" id="PTHR44520">
    <property type="entry name" value="RESPONSE REGULATOR RCP1-RELATED"/>
    <property type="match status" value="1"/>
</dbReference>
<dbReference type="Proteomes" id="UP000232883">
    <property type="component" value="Chromosome"/>
</dbReference>
<accession>A0A2K8YVY8</accession>
<keyword evidence="4" id="KW-1185">Reference proteome</keyword>